<keyword evidence="1" id="KW-1133">Transmembrane helix</keyword>
<dbReference type="Gene3D" id="3.30.1150.10">
    <property type="match status" value="1"/>
</dbReference>
<keyword evidence="1" id="KW-0472">Membrane</keyword>
<name>A0ABY7T6W7_9SPHI</name>
<gene>
    <name evidence="3" type="ORF">PQO05_25120</name>
</gene>
<evidence type="ECO:0000313" key="3">
    <source>
        <dbReference type="EMBL" id="WCT12018.1"/>
    </source>
</evidence>
<evidence type="ECO:0000313" key="4">
    <source>
        <dbReference type="Proteomes" id="UP001216139"/>
    </source>
</evidence>
<dbReference type="Pfam" id="PF13715">
    <property type="entry name" value="CarbopepD_reg_2"/>
    <property type="match status" value="1"/>
</dbReference>
<keyword evidence="1" id="KW-0812">Transmembrane</keyword>
<feature type="domain" description="TonB C-terminal" evidence="2">
    <location>
        <begin position="366"/>
        <end position="425"/>
    </location>
</feature>
<reference evidence="3 4" key="1">
    <citation type="submission" date="2023-02" db="EMBL/GenBank/DDBJ databases">
        <title>Genome sequence of Mucilaginibacter jinjuensis strain KACC 16571.</title>
        <authorList>
            <person name="Kim S."/>
            <person name="Heo J."/>
            <person name="Kwon S.-W."/>
        </authorList>
    </citation>
    <scope>NUCLEOTIDE SEQUENCE [LARGE SCALE GENOMIC DNA]</scope>
    <source>
        <strain evidence="3 4">KACC 16571</strain>
    </source>
</reference>
<accession>A0ABY7T6W7</accession>
<dbReference type="RefSeq" id="WP_273630229.1">
    <property type="nucleotide sequence ID" value="NZ_CP117167.1"/>
</dbReference>
<dbReference type="InterPro" id="IPR037682">
    <property type="entry name" value="TonB_C"/>
</dbReference>
<dbReference type="Gene3D" id="2.60.40.1120">
    <property type="entry name" value="Carboxypeptidase-like, regulatory domain"/>
    <property type="match status" value="1"/>
</dbReference>
<dbReference type="Proteomes" id="UP001216139">
    <property type="component" value="Chromosome"/>
</dbReference>
<dbReference type="EMBL" id="CP117167">
    <property type="protein sequence ID" value="WCT12018.1"/>
    <property type="molecule type" value="Genomic_DNA"/>
</dbReference>
<organism evidence="3 4">
    <name type="scientific">Mucilaginibacter jinjuensis</name>
    <dbReference type="NCBI Taxonomy" id="1176721"/>
    <lineage>
        <taxon>Bacteria</taxon>
        <taxon>Pseudomonadati</taxon>
        <taxon>Bacteroidota</taxon>
        <taxon>Sphingobacteriia</taxon>
        <taxon>Sphingobacteriales</taxon>
        <taxon>Sphingobacteriaceae</taxon>
        <taxon>Mucilaginibacter</taxon>
    </lineage>
</organism>
<sequence>MSTKKTDISQIRKYLNGELDARAMHKLEREAQDDPFLMDALEGYAGKKDQQANLNELQKRLNHRIGRGNKKIVALWPLISIAATVLVMLGIGTWWLIAYQPSANKTLPSVADKTVVAMVPAPPQQSKSAPAIQAPVPQHHELVKQAPLTSMATVASAPASVESDANAEIRIDEPVAKSDVKAVTEDSATKDAMLKEVIITGYATQRKKDVTGAVSAVQSTTIDTQLQNRVAGVEVKTPNAKDRFYNQLITGRVISADDSQPLPGVSVSVLGKNRATMTDANGYFKMEAGKNDNLKLGYVGYESKEVKVKGDSINVALKPSSRSLSEVVVTGYGAAKDIIEEAHPRNGWDSFKKYLADASSPDHKIGKVRVRFVVNTDNTLTDFKVTKSLSPDADAEAIRLIKEGPAWIHNVNGEPETVTVTIKFK</sequence>
<dbReference type="SUPFAM" id="SSF49464">
    <property type="entry name" value="Carboxypeptidase regulatory domain-like"/>
    <property type="match status" value="1"/>
</dbReference>
<feature type="transmembrane region" description="Helical" evidence="1">
    <location>
        <begin position="73"/>
        <end position="97"/>
    </location>
</feature>
<keyword evidence="4" id="KW-1185">Reference proteome</keyword>
<dbReference type="SUPFAM" id="SSF74653">
    <property type="entry name" value="TolA/TonB C-terminal domain"/>
    <property type="match status" value="1"/>
</dbReference>
<dbReference type="Pfam" id="PF03544">
    <property type="entry name" value="TonB_C"/>
    <property type="match status" value="1"/>
</dbReference>
<evidence type="ECO:0000256" key="1">
    <source>
        <dbReference type="SAM" id="Phobius"/>
    </source>
</evidence>
<dbReference type="InterPro" id="IPR008969">
    <property type="entry name" value="CarboxyPept-like_regulatory"/>
</dbReference>
<proteinExistence type="predicted"/>
<protein>
    <submittedName>
        <fullName evidence="3">Carboxypeptidase-like regulatory domain-containing protein</fullName>
    </submittedName>
</protein>
<evidence type="ECO:0000259" key="2">
    <source>
        <dbReference type="Pfam" id="PF03544"/>
    </source>
</evidence>